<organism evidence="3 4">
    <name type="scientific">Paxillus rubicundulus Ve08.2h10</name>
    <dbReference type="NCBI Taxonomy" id="930991"/>
    <lineage>
        <taxon>Eukaryota</taxon>
        <taxon>Fungi</taxon>
        <taxon>Dikarya</taxon>
        <taxon>Basidiomycota</taxon>
        <taxon>Agaricomycotina</taxon>
        <taxon>Agaricomycetes</taxon>
        <taxon>Agaricomycetidae</taxon>
        <taxon>Boletales</taxon>
        <taxon>Paxilineae</taxon>
        <taxon>Paxillaceae</taxon>
        <taxon>Paxillus</taxon>
    </lineage>
</organism>
<dbReference type="EMBL" id="KN826866">
    <property type="protein sequence ID" value="KIK77709.1"/>
    <property type="molecule type" value="Genomic_DNA"/>
</dbReference>
<name>A0A0D0DAW1_9AGAM</name>
<dbReference type="AlphaFoldDB" id="A0A0D0DAW1"/>
<evidence type="ECO:0000313" key="3">
    <source>
        <dbReference type="EMBL" id="KIK77709.1"/>
    </source>
</evidence>
<evidence type="ECO:0000256" key="1">
    <source>
        <dbReference type="SAM" id="Coils"/>
    </source>
</evidence>
<feature type="coiled-coil region" evidence="1">
    <location>
        <begin position="127"/>
        <end position="158"/>
    </location>
</feature>
<proteinExistence type="predicted"/>
<feature type="region of interest" description="Disordered" evidence="2">
    <location>
        <begin position="27"/>
        <end position="47"/>
    </location>
</feature>
<dbReference type="Proteomes" id="UP000054538">
    <property type="component" value="Unassembled WGS sequence"/>
</dbReference>
<keyword evidence="1" id="KW-0175">Coiled coil</keyword>
<dbReference type="OrthoDB" id="10420195at2759"/>
<sequence>MPRKEPYYHANATNSLILPMSSVSYNSKARSNGVENPSGVEDDPPLETSLYNSMWGNISSQDLLAAAHDAWPNDLTHAEDASSSSHSRAYSRTSESSTFSQELHAYTQESSVYSQQSSAYSQQFTALQEENCELQNENANLKQTVTDLRQDMNCINMEKEVTSTMYNQLLDKMDKPSMPMNATTDPIVAVYLQPDQFPLINLKTITDPTKIFFREADWKANKKKTHGVLGGDTEGCPFPFLVDSDSTCASSDTIAEMRQ</sequence>
<reference evidence="4" key="2">
    <citation type="submission" date="2015-01" db="EMBL/GenBank/DDBJ databases">
        <title>Evolutionary Origins and Diversification of the Mycorrhizal Mutualists.</title>
        <authorList>
            <consortium name="DOE Joint Genome Institute"/>
            <consortium name="Mycorrhizal Genomics Consortium"/>
            <person name="Kohler A."/>
            <person name="Kuo A."/>
            <person name="Nagy L.G."/>
            <person name="Floudas D."/>
            <person name="Copeland A."/>
            <person name="Barry K.W."/>
            <person name="Cichocki N."/>
            <person name="Veneault-Fourrey C."/>
            <person name="LaButti K."/>
            <person name="Lindquist E.A."/>
            <person name="Lipzen A."/>
            <person name="Lundell T."/>
            <person name="Morin E."/>
            <person name="Murat C."/>
            <person name="Riley R."/>
            <person name="Ohm R."/>
            <person name="Sun H."/>
            <person name="Tunlid A."/>
            <person name="Henrissat B."/>
            <person name="Grigoriev I.V."/>
            <person name="Hibbett D.S."/>
            <person name="Martin F."/>
        </authorList>
    </citation>
    <scope>NUCLEOTIDE SEQUENCE [LARGE SCALE GENOMIC DNA]</scope>
    <source>
        <strain evidence="4">Ve08.2h10</strain>
    </source>
</reference>
<evidence type="ECO:0000256" key="2">
    <source>
        <dbReference type="SAM" id="MobiDB-lite"/>
    </source>
</evidence>
<gene>
    <name evidence="3" type="ORF">PAXRUDRAFT_17315</name>
</gene>
<accession>A0A0D0DAW1</accession>
<keyword evidence="4" id="KW-1185">Reference proteome</keyword>
<dbReference type="InParanoid" id="A0A0D0DAW1"/>
<dbReference type="HOGENOM" id="CLU_1074018_0_0_1"/>
<protein>
    <submittedName>
        <fullName evidence="3">Uncharacterized protein</fullName>
    </submittedName>
</protein>
<reference evidence="3 4" key="1">
    <citation type="submission" date="2014-04" db="EMBL/GenBank/DDBJ databases">
        <authorList>
            <consortium name="DOE Joint Genome Institute"/>
            <person name="Kuo A."/>
            <person name="Kohler A."/>
            <person name="Jargeat P."/>
            <person name="Nagy L.G."/>
            <person name="Floudas D."/>
            <person name="Copeland A."/>
            <person name="Barry K.W."/>
            <person name="Cichocki N."/>
            <person name="Veneault-Fourrey C."/>
            <person name="LaButti K."/>
            <person name="Lindquist E.A."/>
            <person name="Lipzen A."/>
            <person name="Lundell T."/>
            <person name="Morin E."/>
            <person name="Murat C."/>
            <person name="Sun H."/>
            <person name="Tunlid A."/>
            <person name="Henrissat B."/>
            <person name="Grigoriev I.V."/>
            <person name="Hibbett D.S."/>
            <person name="Martin F."/>
            <person name="Nordberg H.P."/>
            <person name="Cantor M.N."/>
            <person name="Hua S.X."/>
        </authorList>
    </citation>
    <scope>NUCLEOTIDE SEQUENCE [LARGE SCALE GENOMIC DNA]</scope>
    <source>
        <strain evidence="3 4">Ve08.2h10</strain>
    </source>
</reference>
<evidence type="ECO:0000313" key="4">
    <source>
        <dbReference type="Proteomes" id="UP000054538"/>
    </source>
</evidence>